<dbReference type="EMBL" id="JAUSTF010000010">
    <property type="protein sequence ID" value="MDQ0182256.1"/>
    <property type="molecule type" value="Genomic_DNA"/>
</dbReference>
<dbReference type="AlphaFoldDB" id="A0AAW8DJ55"/>
<evidence type="ECO:0000259" key="1">
    <source>
        <dbReference type="Pfam" id="PF01979"/>
    </source>
</evidence>
<evidence type="ECO:0000313" key="4">
    <source>
        <dbReference type="Proteomes" id="UP001230951"/>
    </source>
</evidence>
<evidence type="ECO:0000313" key="2">
    <source>
        <dbReference type="EMBL" id="MDP9906186.1"/>
    </source>
</evidence>
<dbReference type="RefSeq" id="WP_306962540.1">
    <property type="nucleotide sequence ID" value="NZ_JAUSRG010000010.1"/>
</dbReference>
<dbReference type="InterPro" id="IPR051781">
    <property type="entry name" value="Metallo-dep_Hydrolase"/>
</dbReference>
<dbReference type="GO" id="GO:0016810">
    <property type="term" value="F:hydrolase activity, acting on carbon-nitrogen (but not peptide) bonds"/>
    <property type="evidence" value="ECO:0007669"/>
    <property type="project" value="InterPro"/>
</dbReference>
<organism evidence="2 5">
    <name type="scientific">Arthrobacter bambusae</name>
    <dbReference type="NCBI Taxonomy" id="1338426"/>
    <lineage>
        <taxon>Bacteria</taxon>
        <taxon>Bacillati</taxon>
        <taxon>Actinomycetota</taxon>
        <taxon>Actinomycetes</taxon>
        <taxon>Micrococcales</taxon>
        <taxon>Micrococcaceae</taxon>
        <taxon>Arthrobacter</taxon>
    </lineage>
</organism>
<gene>
    <name evidence="2" type="ORF">J2S90_003165</name>
    <name evidence="3" type="ORF">J2S93_003703</name>
</gene>
<evidence type="ECO:0000313" key="5">
    <source>
        <dbReference type="Proteomes" id="UP001242995"/>
    </source>
</evidence>
<dbReference type="CDD" id="cd01299">
    <property type="entry name" value="Met_dep_hydrolase_A"/>
    <property type="match status" value="1"/>
</dbReference>
<dbReference type="Gene3D" id="2.30.40.10">
    <property type="entry name" value="Urease, subunit C, domain 1"/>
    <property type="match status" value="1"/>
</dbReference>
<dbReference type="EMBL" id="JAUSRG010000010">
    <property type="protein sequence ID" value="MDP9906186.1"/>
    <property type="molecule type" value="Genomic_DNA"/>
</dbReference>
<name>A0AAW8DJ55_9MICC</name>
<dbReference type="PANTHER" id="PTHR43135">
    <property type="entry name" value="ALPHA-D-RIBOSE 1-METHYLPHOSPHONATE 5-TRIPHOSPHATE DIPHOSPHATASE"/>
    <property type="match status" value="1"/>
</dbReference>
<dbReference type="Gene3D" id="3.20.20.140">
    <property type="entry name" value="Metal-dependent hydrolases"/>
    <property type="match status" value="1"/>
</dbReference>
<dbReference type="Pfam" id="PF01979">
    <property type="entry name" value="Amidohydro_1"/>
    <property type="match status" value="1"/>
</dbReference>
<keyword evidence="4" id="KW-1185">Reference proteome</keyword>
<dbReference type="SUPFAM" id="SSF51556">
    <property type="entry name" value="Metallo-dependent hydrolases"/>
    <property type="match status" value="1"/>
</dbReference>
<dbReference type="InterPro" id="IPR032466">
    <property type="entry name" value="Metal_Hydrolase"/>
</dbReference>
<comment type="caution">
    <text evidence="2">The sequence shown here is derived from an EMBL/GenBank/DDBJ whole genome shotgun (WGS) entry which is preliminary data.</text>
</comment>
<dbReference type="InterPro" id="IPR006680">
    <property type="entry name" value="Amidohydro-rel"/>
</dbReference>
<sequence>MSTVIRAHRLLTSSSADIIADGAVVVDGARIVAVGTWDEVGQAGRGSAEVVELGDVTLMPGLFDCHVHLSFDPASGTTTTAVTIPDDEALELMRSNAGKLLDAGVTTARDLGAPGTLGSRIKAEIASGETSGPSLQVTNAPITVKGGHAFAMGGVAEGVEEVREAVRRRAAEGADLVKVMTTGGFMTAGSHPWQTRYSLEELRAIVEQAHELGLLTTTHVLGVEGIDRAVEAGFDAIEHCGWVTESGTKFNREIARKIVERGVVVSPAMNTACMADSYFCPWDEHDAVVGNLRALHDMGARIIAGTDAGIGLVHFARFADGLSVFADAGMGPREIIASATDVAAEACGLGEVTGKLAPGLRADVIAVEGDPTEDWEALRRPMFVMAAGRRHELRPIPPRDIDPDMAQKIHDTLTQGAGRPLAHGHDH</sequence>
<protein>
    <submittedName>
        <fullName evidence="2">Imidazolonepropionase-like amidohydrolase</fullName>
    </submittedName>
</protein>
<evidence type="ECO:0000313" key="3">
    <source>
        <dbReference type="EMBL" id="MDQ0182256.1"/>
    </source>
</evidence>
<dbReference type="PANTHER" id="PTHR43135:SF3">
    <property type="entry name" value="ALPHA-D-RIBOSE 1-METHYLPHOSPHONATE 5-TRIPHOSPHATE DIPHOSPHATASE"/>
    <property type="match status" value="1"/>
</dbReference>
<dbReference type="InterPro" id="IPR011059">
    <property type="entry name" value="Metal-dep_hydrolase_composite"/>
</dbReference>
<accession>A0AAW8DJ55</accession>
<dbReference type="Proteomes" id="UP001242995">
    <property type="component" value="Unassembled WGS sequence"/>
</dbReference>
<dbReference type="Proteomes" id="UP001230951">
    <property type="component" value="Unassembled WGS sequence"/>
</dbReference>
<dbReference type="InterPro" id="IPR057744">
    <property type="entry name" value="OTAase-like"/>
</dbReference>
<reference evidence="2 4" key="1">
    <citation type="submission" date="2023-07" db="EMBL/GenBank/DDBJ databases">
        <title>Sorghum-associated microbial communities from plants grown in Nebraska, USA.</title>
        <authorList>
            <person name="Schachtman D."/>
        </authorList>
    </citation>
    <scope>NUCLEOTIDE SEQUENCE</scope>
    <source>
        <strain evidence="2">DS1006</strain>
        <strain evidence="3 4">DS1016</strain>
    </source>
</reference>
<feature type="domain" description="Amidohydrolase-related" evidence="1">
    <location>
        <begin position="57"/>
        <end position="384"/>
    </location>
</feature>
<proteinExistence type="predicted"/>
<dbReference type="SUPFAM" id="SSF51338">
    <property type="entry name" value="Composite domain of metallo-dependent hydrolases"/>
    <property type="match status" value="2"/>
</dbReference>